<evidence type="ECO:0000256" key="5">
    <source>
        <dbReference type="ARBA" id="ARBA00023136"/>
    </source>
</evidence>
<dbReference type="PANTHER" id="PTHR21346:SF10">
    <property type="entry name" value="TRANSMEMBRANE PROTEIN"/>
    <property type="match status" value="1"/>
</dbReference>
<dbReference type="AlphaFoldDB" id="A0A8S1ISQ2"/>
<evidence type="ECO:0000313" key="8">
    <source>
        <dbReference type="Proteomes" id="UP000708148"/>
    </source>
</evidence>
<evidence type="ECO:0000256" key="4">
    <source>
        <dbReference type="ARBA" id="ARBA00022989"/>
    </source>
</evidence>
<sequence length="214" mass="22367">MAPNMRPLAARPCAPGLARGPRLTVPVWIGRVAKASRVPAAKAGGPGGGNSGGGSGFGGEGGDDGSHGGHRWVWMLGAMGALQILAPGASRADEISDMVDRIWEWLGPIVKQLGYSGVIGLICAGAFKVVGKAVAIAVGLSFILLQTLEHYGYIEIDWRKVETKISKKLDVTGDKKFNEADLKTIITNVLRTMSKGIPNATGFCAGFLIGLQVM</sequence>
<comment type="caution">
    <text evidence="7">The sequence shown here is derived from an EMBL/GenBank/DDBJ whole genome shotgun (WGS) entry which is preliminary data.</text>
</comment>
<proteinExistence type="inferred from homology"/>
<evidence type="ECO:0000256" key="2">
    <source>
        <dbReference type="ARBA" id="ARBA00009160"/>
    </source>
</evidence>
<dbReference type="EMBL" id="CAJHUC010000745">
    <property type="protein sequence ID" value="CAD7698035.1"/>
    <property type="molecule type" value="Genomic_DNA"/>
</dbReference>
<dbReference type="GO" id="GO:0016020">
    <property type="term" value="C:membrane"/>
    <property type="evidence" value="ECO:0007669"/>
    <property type="project" value="UniProtKB-SubCell"/>
</dbReference>
<reference evidence="7" key="1">
    <citation type="submission" date="2020-12" db="EMBL/GenBank/DDBJ databases">
        <authorList>
            <person name="Iha C."/>
        </authorList>
    </citation>
    <scope>NUCLEOTIDE SEQUENCE</scope>
</reference>
<dbReference type="InterPro" id="IPR007014">
    <property type="entry name" value="FUN14"/>
</dbReference>
<organism evidence="7 8">
    <name type="scientific">Ostreobium quekettii</name>
    <dbReference type="NCBI Taxonomy" id="121088"/>
    <lineage>
        <taxon>Eukaryota</taxon>
        <taxon>Viridiplantae</taxon>
        <taxon>Chlorophyta</taxon>
        <taxon>core chlorophytes</taxon>
        <taxon>Ulvophyceae</taxon>
        <taxon>TCBD clade</taxon>
        <taxon>Bryopsidales</taxon>
        <taxon>Ostreobineae</taxon>
        <taxon>Ostreobiaceae</taxon>
        <taxon>Ostreobium</taxon>
    </lineage>
</organism>
<keyword evidence="3" id="KW-0812">Transmembrane</keyword>
<keyword evidence="4" id="KW-1133">Transmembrane helix</keyword>
<accession>A0A8S1ISQ2</accession>
<evidence type="ECO:0000256" key="3">
    <source>
        <dbReference type="ARBA" id="ARBA00022692"/>
    </source>
</evidence>
<keyword evidence="5" id="KW-0472">Membrane</keyword>
<comment type="subcellular location">
    <subcellularLocation>
        <location evidence="1">Membrane</location>
    </subcellularLocation>
</comment>
<evidence type="ECO:0000256" key="6">
    <source>
        <dbReference type="SAM" id="MobiDB-lite"/>
    </source>
</evidence>
<dbReference type="Pfam" id="PF04930">
    <property type="entry name" value="FUN14"/>
    <property type="match status" value="1"/>
</dbReference>
<gene>
    <name evidence="7" type="ORF">OSTQU699_LOCUS3396</name>
</gene>
<evidence type="ECO:0000256" key="1">
    <source>
        <dbReference type="ARBA" id="ARBA00004370"/>
    </source>
</evidence>
<protein>
    <submittedName>
        <fullName evidence="7">Uncharacterized protein</fullName>
    </submittedName>
</protein>
<name>A0A8S1ISQ2_9CHLO</name>
<dbReference type="PANTHER" id="PTHR21346">
    <property type="entry name" value="FUN14 DOMAIN CONTAINING"/>
    <property type="match status" value="1"/>
</dbReference>
<feature type="compositionally biased region" description="Gly residues" evidence="6">
    <location>
        <begin position="44"/>
        <end position="60"/>
    </location>
</feature>
<feature type="region of interest" description="Disordered" evidence="6">
    <location>
        <begin position="39"/>
        <end position="65"/>
    </location>
</feature>
<dbReference type="OrthoDB" id="163794at2759"/>
<evidence type="ECO:0000313" key="7">
    <source>
        <dbReference type="EMBL" id="CAD7698035.1"/>
    </source>
</evidence>
<keyword evidence="8" id="KW-1185">Reference proteome</keyword>
<comment type="similarity">
    <text evidence="2">Belongs to the FUN14 family.</text>
</comment>
<dbReference type="Proteomes" id="UP000708148">
    <property type="component" value="Unassembled WGS sequence"/>
</dbReference>